<evidence type="ECO:0000256" key="5">
    <source>
        <dbReference type="ARBA" id="ARBA00022989"/>
    </source>
</evidence>
<dbReference type="EMBL" id="KN847497">
    <property type="protein sequence ID" value="KIW13352.1"/>
    <property type="molecule type" value="Genomic_DNA"/>
</dbReference>
<evidence type="ECO:0000256" key="6">
    <source>
        <dbReference type="ARBA" id="ARBA00023136"/>
    </source>
</evidence>
<dbReference type="PANTHER" id="PTHR48022:SF11">
    <property type="entry name" value="MONOSACCHARIDE TRANSPORTER (HXT8), PUTATIVE (AFU_ORTHOLOGUE AFUA_2G08120)-RELATED"/>
    <property type="match status" value="1"/>
</dbReference>
<keyword evidence="11" id="KW-1185">Reference proteome</keyword>
<feature type="transmembrane region" description="Helical" evidence="8">
    <location>
        <begin position="406"/>
        <end position="427"/>
    </location>
</feature>
<feature type="transmembrane region" description="Helical" evidence="8">
    <location>
        <begin position="335"/>
        <end position="358"/>
    </location>
</feature>
<evidence type="ECO:0000313" key="11">
    <source>
        <dbReference type="Proteomes" id="UP000053328"/>
    </source>
</evidence>
<dbReference type="Proteomes" id="UP000053328">
    <property type="component" value="Unassembled WGS sequence"/>
</dbReference>
<feature type="transmembrane region" description="Helical" evidence="8">
    <location>
        <begin position="147"/>
        <end position="171"/>
    </location>
</feature>
<keyword evidence="5 8" id="KW-1133">Transmembrane helix</keyword>
<gene>
    <name evidence="10" type="ORF">PV08_08540</name>
</gene>
<reference evidence="10 11" key="1">
    <citation type="submission" date="2015-01" db="EMBL/GenBank/DDBJ databases">
        <title>The Genome Sequence of Exophiala spinifera CBS89968.</title>
        <authorList>
            <consortium name="The Broad Institute Genomics Platform"/>
            <person name="Cuomo C."/>
            <person name="de Hoog S."/>
            <person name="Gorbushina A."/>
            <person name="Stielow B."/>
            <person name="Teixiera M."/>
            <person name="Abouelleil A."/>
            <person name="Chapman S.B."/>
            <person name="Priest M."/>
            <person name="Young S.K."/>
            <person name="Wortman J."/>
            <person name="Nusbaum C."/>
            <person name="Birren B."/>
        </authorList>
    </citation>
    <scope>NUCLEOTIDE SEQUENCE [LARGE SCALE GENOMIC DNA]</scope>
    <source>
        <strain evidence="10 11">CBS 89968</strain>
    </source>
</reference>
<dbReference type="InterPro" id="IPR005829">
    <property type="entry name" value="Sugar_transporter_CS"/>
</dbReference>
<feature type="transmembrane region" description="Helical" evidence="8">
    <location>
        <begin position="308"/>
        <end position="328"/>
    </location>
</feature>
<dbReference type="PANTHER" id="PTHR48022">
    <property type="entry name" value="PLASTIDIC GLUCOSE TRANSPORTER 4"/>
    <property type="match status" value="1"/>
</dbReference>
<dbReference type="GO" id="GO:0016020">
    <property type="term" value="C:membrane"/>
    <property type="evidence" value="ECO:0007669"/>
    <property type="project" value="UniProtKB-SubCell"/>
</dbReference>
<evidence type="ECO:0000256" key="1">
    <source>
        <dbReference type="ARBA" id="ARBA00004141"/>
    </source>
</evidence>
<dbReference type="PRINTS" id="PR00171">
    <property type="entry name" value="SUGRTRNSPORT"/>
</dbReference>
<feature type="transmembrane region" description="Helical" evidence="8">
    <location>
        <begin position="60"/>
        <end position="81"/>
    </location>
</feature>
<evidence type="ECO:0000256" key="7">
    <source>
        <dbReference type="RuleBase" id="RU003346"/>
    </source>
</evidence>
<dbReference type="InterPro" id="IPR005828">
    <property type="entry name" value="MFS_sugar_transport-like"/>
</dbReference>
<dbReference type="GO" id="GO:0005351">
    <property type="term" value="F:carbohydrate:proton symporter activity"/>
    <property type="evidence" value="ECO:0007669"/>
    <property type="project" value="TreeGrafter"/>
</dbReference>
<dbReference type="Gene3D" id="1.20.1250.20">
    <property type="entry name" value="MFS general substrate transporter like domains"/>
    <property type="match status" value="1"/>
</dbReference>
<dbReference type="FunFam" id="1.20.1250.20:FF:000134">
    <property type="entry name" value="MFS sugar transporter protein"/>
    <property type="match status" value="1"/>
</dbReference>
<comment type="subcellular location">
    <subcellularLocation>
        <location evidence="1">Membrane</location>
        <topology evidence="1">Multi-pass membrane protein</topology>
    </subcellularLocation>
</comment>
<keyword evidence="4 8" id="KW-0812">Transmembrane</keyword>
<proteinExistence type="inferred from homology"/>
<dbReference type="AlphaFoldDB" id="A0A0D1ZKJ8"/>
<dbReference type="Pfam" id="PF00083">
    <property type="entry name" value="Sugar_tr"/>
    <property type="match status" value="1"/>
</dbReference>
<dbReference type="PROSITE" id="PS50850">
    <property type="entry name" value="MFS"/>
    <property type="match status" value="1"/>
</dbReference>
<dbReference type="HOGENOM" id="CLU_001265_30_13_1"/>
<dbReference type="NCBIfam" id="TIGR00879">
    <property type="entry name" value="SP"/>
    <property type="match status" value="1"/>
</dbReference>
<evidence type="ECO:0000256" key="2">
    <source>
        <dbReference type="ARBA" id="ARBA00010992"/>
    </source>
</evidence>
<dbReference type="InterPro" id="IPR020846">
    <property type="entry name" value="MFS_dom"/>
</dbReference>
<organism evidence="10 11">
    <name type="scientific">Exophiala spinifera</name>
    <dbReference type="NCBI Taxonomy" id="91928"/>
    <lineage>
        <taxon>Eukaryota</taxon>
        <taxon>Fungi</taxon>
        <taxon>Dikarya</taxon>
        <taxon>Ascomycota</taxon>
        <taxon>Pezizomycotina</taxon>
        <taxon>Eurotiomycetes</taxon>
        <taxon>Chaetothyriomycetidae</taxon>
        <taxon>Chaetothyriales</taxon>
        <taxon>Herpotrichiellaceae</taxon>
        <taxon>Exophiala</taxon>
    </lineage>
</organism>
<evidence type="ECO:0000256" key="8">
    <source>
        <dbReference type="SAM" id="Phobius"/>
    </source>
</evidence>
<dbReference type="OrthoDB" id="6612291at2759"/>
<feature type="transmembrane region" description="Helical" evidence="8">
    <location>
        <begin position="433"/>
        <end position="454"/>
    </location>
</feature>
<evidence type="ECO:0000256" key="4">
    <source>
        <dbReference type="ARBA" id="ARBA00022692"/>
    </source>
</evidence>
<sequence>MEGFAPSPRYHKASWRVFFVTLGSLTYAYASSIIGTTLAQPSFITYFGLDHRANAAQLEGAINGVFQAGGLIGALMSVPVADKYGRRMGLFVASILAILGGALQAGSVHIAMFIAMRVVSGLGVGALITLTPLYLAEVSAAEIRGLVVGTTGICIGIGYASASWIGFGFYFVNAAGTQWRIPIALQCIPPLLLSVAIWFLPESPRWLLLSDRIEEAFAMFKLTHSASNESEGSAAVDEAFRLLHSQIVHEKHSDVMFTHLFTHPTLRKRTLIGFLTLFGGQAAGTQVINNYGPSLYASLGFGTTDTLLIQSGWITTIIFGNVINSFALDRFGRRPLLVFGFLGCVASLIGECASVATYQKSGGHSAAIAAVLFLFLEVAVFSSTLDATTYVYPSEIFPTPVRAKGMAISVAGLFLGSIIILVAAPTAFERIKWKYFLVFVCASSVMSAVVYFLFPETNQKSLEDISTLFGDTVTQEQDIEAPCDVSIMEDRVNKE</sequence>
<feature type="transmembrane region" description="Helical" evidence="8">
    <location>
        <begin position="17"/>
        <end position="40"/>
    </location>
</feature>
<comment type="similarity">
    <text evidence="2 7">Belongs to the major facilitator superfamily. Sugar transporter (TC 2.A.1.1) family.</text>
</comment>
<dbReference type="InterPro" id="IPR050360">
    <property type="entry name" value="MFS_Sugar_Transporters"/>
</dbReference>
<accession>A0A0D1ZKJ8</accession>
<dbReference type="RefSeq" id="XP_016233568.1">
    <property type="nucleotide sequence ID" value="XM_016382865.1"/>
</dbReference>
<dbReference type="SUPFAM" id="SSF103473">
    <property type="entry name" value="MFS general substrate transporter"/>
    <property type="match status" value="1"/>
</dbReference>
<feature type="transmembrane region" description="Helical" evidence="8">
    <location>
        <begin position="183"/>
        <end position="200"/>
    </location>
</feature>
<dbReference type="PROSITE" id="PS00217">
    <property type="entry name" value="SUGAR_TRANSPORT_2"/>
    <property type="match status" value="1"/>
</dbReference>
<protein>
    <recommendedName>
        <fullName evidence="9">Major facilitator superfamily (MFS) profile domain-containing protein</fullName>
    </recommendedName>
</protein>
<dbReference type="InterPro" id="IPR003663">
    <property type="entry name" value="Sugar/inositol_transpt"/>
</dbReference>
<dbReference type="GeneID" id="27335623"/>
<feature type="transmembrane region" description="Helical" evidence="8">
    <location>
        <begin position="364"/>
        <end position="385"/>
    </location>
</feature>
<evidence type="ECO:0000259" key="9">
    <source>
        <dbReference type="PROSITE" id="PS50850"/>
    </source>
</evidence>
<dbReference type="VEuPathDB" id="FungiDB:PV08_08540"/>
<evidence type="ECO:0000256" key="3">
    <source>
        <dbReference type="ARBA" id="ARBA00022448"/>
    </source>
</evidence>
<feature type="transmembrane region" description="Helical" evidence="8">
    <location>
        <begin position="114"/>
        <end position="135"/>
    </location>
</feature>
<dbReference type="PROSITE" id="PS00216">
    <property type="entry name" value="SUGAR_TRANSPORT_1"/>
    <property type="match status" value="1"/>
</dbReference>
<keyword evidence="6 8" id="KW-0472">Membrane</keyword>
<keyword evidence="3 7" id="KW-0813">Transport</keyword>
<dbReference type="InterPro" id="IPR036259">
    <property type="entry name" value="MFS_trans_sf"/>
</dbReference>
<feature type="domain" description="Major facilitator superfamily (MFS) profile" evidence="9">
    <location>
        <begin position="16"/>
        <end position="458"/>
    </location>
</feature>
<feature type="transmembrane region" description="Helical" evidence="8">
    <location>
        <begin position="270"/>
        <end position="288"/>
    </location>
</feature>
<evidence type="ECO:0000313" key="10">
    <source>
        <dbReference type="EMBL" id="KIW13352.1"/>
    </source>
</evidence>
<feature type="transmembrane region" description="Helical" evidence="8">
    <location>
        <begin position="88"/>
        <end position="108"/>
    </location>
</feature>
<name>A0A0D1ZKJ8_9EURO</name>